<evidence type="ECO:0000256" key="1">
    <source>
        <dbReference type="ARBA" id="ARBA00022801"/>
    </source>
</evidence>
<dbReference type="Proteomes" id="UP000319817">
    <property type="component" value="Chromosome"/>
</dbReference>
<reference evidence="5 6" key="1">
    <citation type="submission" date="2019-02" db="EMBL/GenBank/DDBJ databases">
        <title>Deep-cultivation of Planctomycetes and their phenomic and genomic characterization uncovers novel biology.</title>
        <authorList>
            <person name="Wiegand S."/>
            <person name="Jogler M."/>
            <person name="Boedeker C."/>
            <person name="Pinto D."/>
            <person name="Vollmers J."/>
            <person name="Rivas-Marin E."/>
            <person name="Kohn T."/>
            <person name="Peeters S.H."/>
            <person name="Heuer A."/>
            <person name="Rast P."/>
            <person name="Oberbeckmann S."/>
            <person name="Bunk B."/>
            <person name="Jeske O."/>
            <person name="Meyerdierks A."/>
            <person name="Storesund J.E."/>
            <person name="Kallscheuer N."/>
            <person name="Luecker S."/>
            <person name="Lage O.M."/>
            <person name="Pohl T."/>
            <person name="Merkel B.J."/>
            <person name="Hornburger P."/>
            <person name="Mueller R.-W."/>
            <person name="Bruemmer F."/>
            <person name="Labrenz M."/>
            <person name="Spormann A.M."/>
            <person name="Op den Camp H."/>
            <person name="Overmann J."/>
            <person name="Amann R."/>
            <person name="Jetten M.S.M."/>
            <person name="Mascher T."/>
            <person name="Medema M.H."/>
            <person name="Devos D.P."/>
            <person name="Kaster A.-K."/>
            <person name="Ovreas L."/>
            <person name="Rohde M."/>
            <person name="Galperin M.Y."/>
            <person name="Jogler C."/>
        </authorList>
    </citation>
    <scope>NUCLEOTIDE SEQUENCE [LARGE SCALE GENOMIC DNA]</scope>
    <source>
        <strain evidence="5 6">K23_9</strain>
    </source>
</reference>
<keyword evidence="1 3" id="KW-0378">Hydrolase</keyword>
<dbReference type="GO" id="GO:0004553">
    <property type="term" value="F:hydrolase activity, hydrolyzing O-glycosyl compounds"/>
    <property type="evidence" value="ECO:0007669"/>
    <property type="project" value="InterPro"/>
</dbReference>
<evidence type="ECO:0000259" key="4">
    <source>
        <dbReference type="Pfam" id="PF00150"/>
    </source>
</evidence>
<evidence type="ECO:0000313" key="5">
    <source>
        <dbReference type="EMBL" id="QDT11745.1"/>
    </source>
</evidence>
<organism evidence="5 6">
    <name type="scientific">Stieleria marina</name>
    <dbReference type="NCBI Taxonomy" id="1930275"/>
    <lineage>
        <taxon>Bacteria</taxon>
        <taxon>Pseudomonadati</taxon>
        <taxon>Planctomycetota</taxon>
        <taxon>Planctomycetia</taxon>
        <taxon>Pirellulales</taxon>
        <taxon>Pirellulaceae</taxon>
        <taxon>Stieleria</taxon>
    </lineage>
</organism>
<dbReference type="GO" id="GO:0000272">
    <property type="term" value="P:polysaccharide catabolic process"/>
    <property type="evidence" value="ECO:0007669"/>
    <property type="project" value="InterPro"/>
</dbReference>
<name>A0A517NX82_9BACT</name>
<dbReference type="SUPFAM" id="SSF51445">
    <property type="entry name" value="(Trans)glycosidases"/>
    <property type="match status" value="1"/>
</dbReference>
<sequence>MIHHTGPLVSWRVGLCLLMALLSRVATADVMPLIKVSADRSHFELESSGDRFVVWGVNYDHDQTGRLLDEYWIDEWPKVVEDFGEIKQLGANCVRIHLQLGKFLHSPQEPNQAALAQLSKLVQLAETTGLYLDITGLACYHKQNIPDWLDQLSEQDRWKAQAVFWESVAKTCRHSPAVFCYDLMNEPILPGKKPTTEWLGGKLDGKFFVQRIALDLRGRERAEVAKAWVDQMVDAIRKHDQRHLVTVGVIPWVYVFGGGKPLFHSAAVGERLDFVAVHFYPKKGEVQNAITALRAYQIGKPLIVEEMFPLACSQDELAEFVDQSAEFVDGWVSFYWGATAADLHAKKDRTIADAITAKWLDRFRAMSIERTTTEQK</sequence>
<evidence type="ECO:0000313" key="6">
    <source>
        <dbReference type="Proteomes" id="UP000319817"/>
    </source>
</evidence>
<evidence type="ECO:0000256" key="2">
    <source>
        <dbReference type="ARBA" id="ARBA00023295"/>
    </source>
</evidence>
<dbReference type="InterPro" id="IPR001547">
    <property type="entry name" value="Glyco_hydro_5"/>
</dbReference>
<evidence type="ECO:0000256" key="3">
    <source>
        <dbReference type="RuleBase" id="RU361153"/>
    </source>
</evidence>
<dbReference type="RefSeq" id="WP_145419534.1">
    <property type="nucleotide sequence ID" value="NZ_CP036526.1"/>
</dbReference>
<dbReference type="Gene3D" id="3.20.20.80">
    <property type="entry name" value="Glycosidases"/>
    <property type="match status" value="1"/>
</dbReference>
<dbReference type="InterPro" id="IPR017853">
    <property type="entry name" value="GH"/>
</dbReference>
<keyword evidence="6" id="KW-1185">Reference proteome</keyword>
<proteinExistence type="inferred from homology"/>
<accession>A0A517NX82</accession>
<dbReference type="OrthoDB" id="240436at2"/>
<dbReference type="AlphaFoldDB" id="A0A517NX82"/>
<protein>
    <submittedName>
        <fullName evidence="5">Cellulase (Glycosyl hydrolase family 5)</fullName>
    </submittedName>
</protein>
<comment type="similarity">
    <text evidence="3">Belongs to the glycosyl hydrolase 5 (cellulase A) family.</text>
</comment>
<feature type="domain" description="Glycoside hydrolase family 5" evidence="4">
    <location>
        <begin position="82"/>
        <end position="284"/>
    </location>
</feature>
<dbReference type="Pfam" id="PF00150">
    <property type="entry name" value="Cellulase"/>
    <property type="match status" value="1"/>
</dbReference>
<keyword evidence="2 3" id="KW-0326">Glycosidase</keyword>
<dbReference type="EMBL" id="CP036526">
    <property type="protein sequence ID" value="QDT11745.1"/>
    <property type="molecule type" value="Genomic_DNA"/>
</dbReference>
<gene>
    <name evidence="5" type="ORF">K239x_37450</name>
</gene>